<evidence type="ECO:0000313" key="1">
    <source>
        <dbReference type="EMBL" id="VEU38106.1"/>
    </source>
</evidence>
<dbReference type="Proteomes" id="UP000291116">
    <property type="component" value="Unassembled WGS sequence"/>
</dbReference>
<dbReference type="AlphaFoldDB" id="A0A448Z7V3"/>
<name>A0A448Z7V3_9STRA</name>
<organism evidence="1 2">
    <name type="scientific">Pseudo-nitzschia multistriata</name>
    <dbReference type="NCBI Taxonomy" id="183589"/>
    <lineage>
        <taxon>Eukaryota</taxon>
        <taxon>Sar</taxon>
        <taxon>Stramenopiles</taxon>
        <taxon>Ochrophyta</taxon>
        <taxon>Bacillariophyta</taxon>
        <taxon>Bacillariophyceae</taxon>
        <taxon>Bacillariophycidae</taxon>
        <taxon>Bacillariales</taxon>
        <taxon>Bacillariaceae</taxon>
        <taxon>Pseudo-nitzschia</taxon>
    </lineage>
</organism>
<dbReference type="EMBL" id="CAACVS010000154">
    <property type="protein sequence ID" value="VEU38106.1"/>
    <property type="molecule type" value="Genomic_DNA"/>
</dbReference>
<gene>
    <name evidence="1" type="ORF">PSNMU_V1.4_AUG-EV-PASAV3_0049190</name>
</gene>
<evidence type="ECO:0000313" key="2">
    <source>
        <dbReference type="Proteomes" id="UP000291116"/>
    </source>
</evidence>
<keyword evidence="2" id="KW-1185">Reference proteome</keyword>
<dbReference type="OrthoDB" id="5430323at2759"/>
<accession>A0A448Z7V3</accession>
<protein>
    <submittedName>
        <fullName evidence="1">Uncharacterized protein</fullName>
    </submittedName>
</protein>
<reference evidence="1 2" key="1">
    <citation type="submission" date="2019-01" db="EMBL/GenBank/DDBJ databases">
        <authorList>
            <person name="Ferrante I. M."/>
        </authorList>
    </citation>
    <scope>NUCLEOTIDE SEQUENCE [LARGE SCALE GENOMIC DNA]</scope>
    <source>
        <strain evidence="1 2">B856</strain>
    </source>
</reference>
<proteinExistence type="predicted"/>
<sequence length="185" mass="20215">MPCDRSRAVGTNEPGHSLLRTTSRWLVPKRSSLLVPYLRSVTIPAFPPDTAIDGHENAPSVRSGGLSAASTPSQPLQSCCWSSLLLRLPRHLFFASCHRSGTNKRTSQQPLRAACYCIGGGFTDASRIRSAWRDCGPLLPCAGLSGIGIAFDHRIAYRISHIASDWFGLDWIGLDWIGLDWIGLD</sequence>